<gene>
    <name evidence="3" type="ORF">METZ01_LOCUS374018</name>
</gene>
<evidence type="ECO:0000313" key="3">
    <source>
        <dbReference type="EMBL" id="SVD21164.1"/>
    </source>
</evidence>
<name>A0A382TGC4_9ZZZZ</name>
<evidence type="ECO:0008006" key="4">
    <source>
        <dbReference type="Google" id="ProtNLM"/>
    </source>
</evidence>
<feature type="domain" description="Glycosyltransferase Maf N-terminal" evidence="2">
    <location>
        <begin position="2"/>
        <end position="186"/>
    </location>
</feature>
<feature type="non-terminal residue" evidence="3">
    <location>
        <position position="1"/>
    </location>
</feature>
<evidence type="ECO:0000259" key="1">
    <source>
        <dbReference type="Pfam" id="PF01973"/>
    </source>
</evidence>
<dbReference type="Pfam" id="PF01973">
    <property type="entry name" value="MptE-like"/>
    <property type="match status" value="1"/>
</dbReference>
<dbReference type="PANTHER" id="PTHR41786:SF1">
    <property type="entry name" value="6-HYDROXYMETHYLPTERIN DIPHOSPHOKINASE MPTE-LIKE DOMAIN-CONTAINING PROTEIN"/>
    <property type="match status" value="1"/>
</dbReference>
<protein>
    <recommendedName>
        <fullName evidence="4">DUF115 domain-containing protein</fullName>
    </recommendedName>
</protein>
<dbReference type="InterPro" id="IPR045376">
    <property type="entry name" value="Maf_N"/>
</dbReference>
<feature type="non-terminal residue" evidence="3">
    <location>
        <position position="301"/>
    </location>
</feature>
<dbReference type="PANTHER" id="PTHR41786">
    <property type="entry name" value="MOTILITY ACCESSORY FACTOR MAF"/>
    <property type="match status" value="1"/>
</dbReference>
<dbReference type="EMBL" id="UINC01136413">
    <property type="protein sequence ID" value="SVD21164.1"/>
    <property type="molecule type" value="Genomic_DNA"/>
</dbReference>
<dbReference type="InterPro" id="IPR002826">
    <property type="entry name" value="MptE-like"/>
</dbReference>
<accession>A0A382TGC4</accession>
<reference evidence="3" key="1">
    <citation type="submission" date="2018-05" db="EMBL/GenBank/DDBJ databases">
        <authorList>
            <person name="Lanie J.A."/>
            <person name="Ng W.-L."/>
            <person name="Kazmierczak K.M."/>
            <person name="Andrzejewski T.M."/>
            <person name="Davidsen T.M."/>
            <person name="Wayne K.J."/>
            <person name="Tettelin H."/>
            <person name="Glass J.I."/>
            <person name="Rusch D."/>
            <person name="Podicherti R."/>
            <person name="Tsui H.-C.T."/>
            <person name="Winkler M.E."/>
        </authorList>
    </citation>
    <scope>NUCLEOTIDE SEQUENCE</scope>
</reference>
<dbReference type="Pfam" id="PF20157">
    <property type="entry name" value="Maf_flag10_N"/>
    <property type="match status" value="1"/>
</dbReference>
<feature type="domain" description="6-hydroxymethylpterin diphosphokinase MptE-like" evidence="1">
    <location>
        <begin position="235"/>
        <end position="291"/>
    </location>
</feature>
<organism evidence="3">
    <name type="scientific">marine metagenome</name>
    <dbReference type="NCBI Taxonomy" id="408172"/>
    <lineage>
        <taxon>unclassified sequences</taxon>
        <taxon>metagenomes</taxon>
        <taxon>ecological metagenomes</taxon>
    </lineage>
</organism>
<dbReference type="AlphaFoldDB" id="A0A382TGC4"/>
<evidence type="ECO:0000259" key="2">
    <source>
        <dbReference type="Pfam" id="PF20157"/>
    </source>
</evidence>
<proteinExistence type="predicted"/>
<sequence>RLEVDEDGVADTEFNDQYFYNKKTEQYVADQLRAFWKNPSRICLNTLSPESFDEYSGKFLHNLLLRSTELEMEFAPSAVTEETYFLLIFGVGLGGHIDPLVERINCHVLMLVEPNLEFIYHSLEVYDWAALFERFEERNGTVKILIGGNPDGLAMEIRVTVRNSNPCSLDGMYVFSHYNNAVFVQTSLIVLRDRDLMLSGLGFVDDEIMMIKNAHASLYPGTAQVYLRPTASPVGLPVFIVGSGPSLDRDMPFLKKNADKAIILSCGSAIRPLLVNGIVPDFLIEVENLDVYRQIEQVAEA</sequence>